<dbReference type="SUPFAM" id="SSF53474">
    <property type="entry name" value="alpha/beta-Hydrolases"/>
    <property type="match status" value="1"/>
</dbReference>
<evidence type="ECO:0000313" key="3">
    <source>
        <dbReference type="EMBL" id="KAF4966247.1"/>
    </source>
</evidence>
<reference evidence="3" key="1">
    <citation type="journal article" date="2020" name="BMC Genomics">
        <title>Correction to: Identification and distribution of gene clusters required for synthesis of sphingolipid metabolism inhibitors in diverse species of the filamentous fungus Fusarium.</title>
        <authorList>
            <person name="Kim H.S."/>
            <person name="Lohmar J.M."/>
            <person name="Busman M."/>
            <person name="Brown D.W."/>
            <person name="Naumann T.A."/>
            <person name="Divon H.H."/>
            <person name="Lysoe E."/>
            <person name="Uhlig S."/>
            <person name="Proctor R.H."/>
        </authorList>
    </citation>
    <scope>NUCLEOTIDE SEQUENCE</scope>
    <source>
        <strain evidence="3">NRRL 20472</strain>
    </source>
</reference>
<dbReference type="Pfam" id="PF07859">
    <property type="entry name" value="Abhydrolase_3"/>
    <property type="match status" value="1"/>
</dbReference>
<gene>
    <name evidence="3" type="ORF">FSARC_6046</name>
</gene>
<comment type="caution">
    <text evidence="3">The sequence shown here is derived from an EMBL/GenBank/DDBJ whole genome shotgun (WGS) entry which is preliminary data.</text>
</comment>
<keyword evidence="4" id="KW-1185">Reference proteome</keyword>
<dbReference type="EMBL" id="JABEXW010000300">
    <property type="protein sequence ID" value="KAF4966247.1"/>
    <property type="molecule type" value="Genomic_DNA"/>
</dbReference>
<organism evidence="3 4">
    <name type="scientific">Fusarium sarcochroum</name>
    <dbReference type="NCBI Taxonomy" id="1208366"/>
    <lineage>
        <taxon>Eukaryota</taxon>
        <taxon>Fungi</taxon>
        <taxon>Dikarya</taxon>
        <taxon>Ascomycota</taxon>
        <taxon>Pezizomycotina</taxon>
        <taxon>Sordariomycetes</taxon>
        <taxon>Hypocreomycetidae</taxon>
        <taxon>Hypocreales</taxon>
        <taxon>Nectriaceae</taxon>
        <taxon>Fusarium</taxon>
        <taxon>Fusarium lateritium species complex</taxon>
    </lineage>
</organism>
<dbReference type="OrthoDB" id="408631at2759"/>
<proteinExistence type="predicted"/>
<protein>
    <recommendedName>
        <fullName evidence="2">Alpha/beta hydrolase fold-3 domain-containing protein</fullName>
    </recommendedName>
</protein>
<dbReference type="Proteomes" id="UP000622797">
    <property type="component" value="Unassembled WGS sequence"/>
</dbReference>
<evidence type="ECO:0000256" key="1">
    <source>
        <dbReference type="ARBA" id="ARBA00022801"/>
    </source>
</evidence>
<dbReference type="InterPro" id="IPR029058">
    <property type="entry name" value="AB_hydrolase_fold"/>
</dbReference>
<sequence length="323" mass="35828">MTGLQYDSEFAEALALIKSSRPSIPPETALDIRRNNHILFERVFPKAPPPEIIEQTDYIIQSYDGAQVLLRRYAKPEVLNAKEPQPAILTVHGGAFVSGSVDICGGLNAVLALEVGKPVFAIDYRLAPEHPHPAAVEDSFAALKYLLEHATELNIDSKRICLHGESAGGGLAAGTALLARDRDLSPPVAKLVVVYPQLDDRTRHSPDAEFIKFATWTPKPNELAWKAYVGEDKAGKPEADVSPYAAPARAESYKGLPSTYVDVGTFDVFRNEDLEFVRRLLEDNVEVEFHLWPGVPHVFEFLGPGTRWHQRAKEARNDALRRF</sequence>
<evidence type="ECO:0000259" key="2">
    <source>
        <dbReference type="Pfam" id="PF07859"/>
    </source>
</evidence>
<keyword evidence="1" id="KW-0378">Hydrolase</keyword>
<dbReference type="InterPro" id="IPR050300">
    <property type="entry name" value="GDXG_lipolytic_enzyme"/>
</dbReference>
<dbReference type="PANTHER" id="PTHR48081">
    <property type="entry name" value="AB HYDROLASE SUPERFAMILY PROTEIN C4A8.06C"/>
    <property type="match status" value="1"/>
</dbReference>
<dbReference type="Gene3D" id="3.40.50.1820">
    <property type="entry name" value="alpha/beta hydrolase"/>
    <property type="match status" value="1"/>
</dbReference>
<feature type="domain" description="Alpha/beta hydrolase fold-3" evidence="2">
    <location>
        <begin position="89"/>
        <end position="299"/>
    </location>
</feature>
<dbReference type="GO" id="GO:0016787">
    <property type="term" value="F:hydrolase activity"/>
    <property type="evidence" value="ECO:0007669"/>
    <property type="project" value="UniProtKB-KW"/>
</dbReference>
<dbReference type="AlphaFoldDB" id="A0A8H4TY86"/>
<name>A0A8H4TY86_9HYPO</name>
<accession>A0A8H4TY86</accession>
<reference evidence="3" key="2">
    <citation type="submission" date="2020-05" db="EMBL/GenBank/DDBJ databases">
        <authorList>
            <person name="Kim H.-S."/>
            <person name="Proctor R.H."/>
            <person name="Brown D.W."/>
        </authorList>
    </citation>
    <scope>NUCLEOTIDE SEQUENCE</scope>
    <source>
        <strain evidence="3">NRRL 20472</strain>
    </source>
</reference>
<dbReference type="InterPro" id="IPR013094">
    <property type="entry name" value="AB_hydrolase_3"/>
</dbReference>
<dbReference type="PANTHER" id="PTHR48081:SF8">
    <property type="entry name" value="ALPHA_BETA HYDROLASE FOLD-3 DOMAIN-CONTAINING PROTEIN-RELATED"/>
    <property type="match status" value="1"/>
</dbReference>
<evidence type="ECO:0000313" key="4">
    <source>
        <dbReference type="Proteomes" id="UP000622797"/>
    </source>
</evidence>